<evidence type="ECO:0000313" key="2">
    <source>
        <dbReference type="Proteomes" id="UP000192569"/>
    </source>
</evidence>
<dbReference type="EMBL" id="LT838272">
    <property type="protein sequence ID" value="SMB97813.1"/>
    <property type="molecule type" value="Genomic_DNA"/>
</dbReference>
<keyword evidence="2" id="KW-1185">Reference proteome</keyword>
<dbReference type="AlphaFoldDB" id="A0A1W1VX33"/>
<name>A0A1W1VX33_9FIRM</name>
<reference evidence="1 2" key="1">
    <citation type="submission" date="2017-04" db="EMBL/GenBank/DDBJ databases">
        <authorList>
            <person name="Afonso C.L."/>
            <person name="Miller P.J."/>
            <person name="Scott M.A."/>
            <person name="Spackman E."/>
            <person name="Goraichik I."/>
            <person name="Dimitrov K.M."/>
            <person name="Suarez D.L."/>
            <person name="Swayne D.E."/>
        </authorList>
    </citation>
    <scope>NUCLEOTIDE SEQUENCE [LARGE SCALE GENOMIC DNA]</scope>
    <source>
        <strain evidence="1 2">ToBE</strain>
    </source>
</reference>
<organism evidence="1 2">
    <name type="scientific">Thermanaeromonas toyohensis ToBE</name>
    <dbReference type="NCBI Taxonomy" id="698762"/>
    <lineage>
        <taxon>Bacteria</taxon>
        <taxon>Bacillati</taxon>
        <taxon>Bacillota</taxon>
        <taxon>Clostridia</taxon>
        <taxon>Neomoorellales</taxon>
        <taxon>Neomoorellaceae</taxon>
        <taxon>Thermanaeromonas</taxon>
    </lineage>
</organism>
<accession>A0A1W1VX33</accession>
<gene>
    <name evidence="1" type="ORF">SAMN00808754_1960</name>
</gene>
<dbReference type="Proteomes" id="UP000192569">
    <property type="component" value="Chromosome I"/>
</dbReference>
<evidence type="ECO:0000313" key="1">
    <source>
        <dbReference type="EMBL" id="SMB97813.1"/>
    </source>
</evidence>
<sequence length="66" mass="7954">MITIGEYVSWKQPEVAQLLWRWVERMKVLTLPFWYWKKIMEEPPRPGRAGLLLWEVERIEAQAGNV</sequence>
<dbReference type="STRING" id="698762.SAMN00808754_1960"/>
<protein>
    <submittedName>
        <fullName evidence="1">Uncharacterized protein</fullName>
    </submittedName>
</protein>
<proteinExistence type="predicted"/>